<dbReference type="AlphaFoldDB" id="A0A7S4LHS5"/>
<name>A0A7S4LHS5_9EUGL</name>
<accession>A0A7S4LHS5</accession>
<gene>
    <name evidence="1" type="ORF">EGYM00163_LOCUS41590</name>
</gene>
<proteinExistence type="predicted"/>
<reference evidence="1" key="1">
    <citation type="submission" date="2021-01" db="EMBL/GenBank/DDBJ databases">
        <authorList>
            <person name="Corre E."/>
            <person name="Pelletier E."/>
            <person name="Niang G."/>
            <person name="Scheremetjew M."/>
            <person name="Finn R."/>
            <person name="Kale V."/>
            <person name="Holt S."/>
            <person name="Cochrane G."/>
            <person name="Meng A."/>
            <person name="Brown T."/>
            <person name="Cohen L."/>
        </authorList>
    </citation>
    <scope>NUCLEOTIDE SEQUENCE</scope>
    <source>
        <strain evidence="1">CCMP1594</strain>
    </source>
</reference>
<protein>
    <submittedName>
        <fullName evidence="1">Uncharacterized protein</fullName>
    </submittedName>
</protein>
<sequence length="148" mass="16731">MVDQKEDTTVSQLDYAGPTVKWQILGLSLRLSGFHVHIGYLRCPPDCTSLPQPNYTQLQDHLFGYCPGQRDVDQQGPMRIQQGSVRVQQRSKTIQQGPSELQLGVSHVWHTHVLGRNLFAQVADYFCQIIRETVPMVYASFSLPTNCS</sequence>
<dbReference type="EMBL" id="HBJA01120848">
    <property type="protein sequence ID" value="CAE0830310.1"/>
    <property type="molecule type" value="Transcribed_RNA"/>
</dbReference>
<organism evidence="1">
    <name type="scientific">Eutreptiella gymnastica</name>
    <dbReference type="NCBI Taxonomy" id="73025"/>
    <lineage>
        <taxon>Eukaryota</taxon>
        <taxon>Discoba</taxon>
        <taxon>Euglenozoa</taxon>
        <taxon>Euglenida</taxon>
        <taxon>Spirocuta</taxon>
        <taxon>Euglenophyceae</taxon>
        <taxon>Eutreptiales</taxon>
        <taxon>Eutreptiaceae</taxon>
        <taxon>Eutreptiella</taxon>
    </lineage>
</organism>
<evidence type="ECO:0000313" key="1">
    <source>
        <dbReference type="EMBL" id="CAE0830310.1"/>
    </source>
</evidence>